<reference evidence="2 3" key="1">
    <citation type="submission" date="2021-04" db="EMBL/GenBank/DDBJ databases">
        <authorList>
            <person name="Rodrigo-Torres L."/>
            <person name="Arahal R. D."/>
            <person name="Lucena T."/>
        </authorList>
    </citation>
    <scope>NUCLEOTIDE SEQUENCE [LARGE SCALE GENOMIC DNA]</scope>
    <source>
        <strain evidence="2 3">CECT 30171</strain>
    </source>
</reference>
<evidence type="ECO:0000313" key="2">
    <source>
        <dbReference type="EMBL" id="CAG4972386.1"/>
    </source>
</evidence>
<sequence length="204" mass="21473">MTLTAIVGPGGARRALLAASLAVAVAGCATLNPDQDAPDFGASMAIARAHLEAGQADAAVVALGTAATLDRASKEPWLEMARIRESQGRHVDALAAAEQVLRRDPTDAAAHEITIASGLEVARRTLQRLLATEQPPDADQLATAQAIGTLMTQVFGPEFLVSDELRTQLAREAVARYKARRIEKLPEARQEAPKGDPLDLLGGD</sequence>
<evidence type="ECO:0000313" key="3">
    <source>
        <dbReference type="Proteomes" id="UP000680116"/>
    </source>
</evidence>
<dbReference type="Gene3D" id="1.25.40.10">
    <property type="entry name" value="Tetratricopeptide repeat domain"/>
    <property type="match status" value="1"/>
</dbReference>
<feature type="region of interest" description="Disordered" evidence="1">
    <location>
        <begin position="184"/>
        <end position="204"/>
    </location>
</feature>
<dbReference type="EMBL" id="OU015430">
    <property type="protein sequence ID" value="CAG4972386.1"/>
    <property type="molecule type" value="Genomic_DNA"/>
</dbReference>
<gene>
    <name evidence="2" type="ORF">LYB30171_01191</name>
</gene>
<dbReference type="InterPro" id="IPR011990">
    <property type="entry name" value="TPR-like_helical_dom_sf"/>
</dbReference>
<organism evidence="2 3">
    <name type="scientific">Novilysobacter luteus</name>
    <dbReference type="NCBI Taxonomy" id="2822368"/>
    <lineage>
        <taxon>Bacteria</taxon>
        <taxon>Pseudomonadati</taxon>
        <taxon>Pseudomonadota</taxon>
        <taxon>Gammaproteobacteria</taxon>
        <taxon>Lysobacterales</taxon>
        <taxon>Lysobacteraceae</taxon>
        <taxon>Novilysobacter</taxon>
    </lineage>
</organism>
<dbReference type="Pfam" id="PF14559">
    <property type="entry name" value="TPR_19"/>
    <property type="match status" value="1"/>
</dbReference>
<evidence type="ECO:0008006" key="4">
    <source>
        <dbReference type="Google" id="ProtNLM"/>
    </source>
</evidence>
<dbReference type="RefSeq" id="WP_215220115.1">
    <property type="nucleotide sequence ID" value="NZ_OU015430.1"/>
</dbReference>
<evidence type="ECO:0000256" key="1">
    <source>
        <dbReference type="SAM" id="MobiDB-lite"/>
    </source>
</evidence>
<accession>A0ABM8UER5</accession>
<keyword evidence="3" id="KW-1185">Reference proteome</keyword>
<feature type="compositionally biased region" description="Basic and acidic residues" evidence="1">
    <location>
        <begin position="184"/>
        <end position="197"/>
    </location>
</feature>
<dbReference type="Proteomes" id="UP000680116">
    <property type="component" value="Chromosome"/>
</dbReference>
<proteinExistence type="predicted"/>
<dbReference type="SUPFAM" id="SSF48452">
    <property type="entry name" value="TPR-like"/>
    <property type="match status" value="1"/>
</dbReference>
<name>A0ABM8UER5_9GAMM</name>
<protein>
    <recommendedName>
        <fullName evidence="4">Tetratricopeptide repeat protein</fullName>
    </recommendedName>
</protein>